<dbReference type="GO" id="GO:0005524">
    <property type="term" value="F:ATP binding"/>
    <property type="evidence" value="ECO:0007669"/>
    <property type="project" value="InterPro"/>
</dbReference>
<dbReference type="Gene3D" id="3.40.50.300">
    <property type="entry name" value="P-loop containing nucleotide triphosphate hydrolases"/>
    <property type="match status" value="1"/>
</dbReference>
<dbReference type="AlphaFoldDB" id="A0A8K0Y1M8"/>
<name>A0A8K0Y1M8_9RHOB</name>
<evidence type="ECO:0000313" key="2">
    <source>
        <dbReference type="EMBL" id="MBL4918318.1"/>
    </source>
</evidence>
<evidence type="ECO:0000259" key="1">
    <source>
        <dbReference type="Pfam" id="PF00004"/>
    </source>
</evidence>
<dbReference type="GO" id="GO:0016887">
    <property type="term" value="F:ATP hydrolysis activity"/>
    <property type="evidence" value="ECO:0007669"/>
    <property type="project" value="InterPro"/>
</dbReference>
<dbReference type="RefSeq" id="WP_202689317.1">
    <property type="nucleotide sequence ID" value="NZ_JAESVN010000006.1"/>
</dbReference>
<dbReference type="Pfam" id="PF00004">
    <property type="entry name" value="AAA"/>
    <property type="match status" value="1"/>
</dbReference>
<dbReference type="SUPFAM" id="SSF52540">
    <property type="entry name" value="P-loop containing nucleoside triphosphate hydrolases"/>
    <property type="match status" value="1"/>
</dbReference>
<dbReference type="InterPro" id="IPR003959">
    <property type="entry name" value="ATPase_AAA_core"/>
</dbReference>
<protein>
    <submittedName>
        <fullName evidence="2">AAA family ATPase</fullName>
    </submittedName>
</protein>
<dbReference type="Proteomes" id="UP000648908">
    <property type="component" value="Unassembled WGS sequence"/>
</dbReference>
<sequence>MATRDTMELREEDIRAHYPAATEMLIGLDHTPRIASPRQAATAPERSPGVAAMGRRFRSTTPGLVTRSTARAEGVRLMDRIAGKDEDDPLTSPVQAAVGQGLRRALAIALAVGAEFARTTPLTELKKANLENRLAADRKAEFTELLAAEALAVLYTFANAAAFLLSAQASERAVDLGTVDEVLTDNAPLALHGAIWELDQMIATHASDDGSLVATVLAYAELLMASVAQRAETAARLAGFVGASWRIEADGLTIAGFKPARAARGTALTMTFKKPHEVVGNHIAKYQALRLSKMLMAYDFDRKMNPFAEMGGFIFTFMGDGAPGTGKTTLIQMMAGLLNDYCKVAGYPFRYQNFSIDQIDSYQGKSGQNAKAFITNVLDSAVIGFGTIDDIDQIAGKRGDRQSSAGQQEVTAVFMEAFAGANTVVRGNCTFGMFSNFPENVDDALRQRAGARFLVDGPQTREDYIDILSLLMGRNHDIPLGAHELFAAQEIKRAVSASFESHSRPHEEGLIAVWERVSRDLGPLDTIAKIGSYLKAIQEADPRFTGRAIKNITDAVKVRAMDFELPDEWMENPDLFLFKPYDEKLAMIRGMTTKITVEMVIQEINRYADSEFRYADKSDEVAISNMVRDFGRQEEAKRRWLEGKG</sequence>
<proteinExistence type="predicted"/>
<accession>A0A8K0Y1M8</accession>
<dbReference type="EMBL" id="JAESVN010000006">
    <property type="protein sequence ID" value="MBL4918318.1"/>
    <property type="molecule type" value="Genomic_DNA"/>
</dbReference>
<organism evidence="2 3">
    <name type="scientific">Szabonella alba</name>
    <dbReference type="NCBI Taxonomy" id="2804194"/>
    <lineage>
        <taxon>Bacteria</taxon>
        <taxon>Pseudomonadati</taxon>
        <taxon>Pseudomonadota</taxon>
        <taxon>Alphaproteobacteria</taxon>
        <taxon>Rhodobacterales</taxon>
        <taxon>Paracoccaceae</taxon>
        <taxon>Szabonella</taxon>
    </lineage>
</organism>
<evidence type="ECO:0000313" key="3">
    <source>
        <dbReference type="Proteomes" id="UP000648908"/>
    </source>
</evidence>
<comment type="caution">
    <text evidence="2">The sequence shown here is derived from an EMBL/GenBank/DDBJ whole genome shotgun (WGS) entry which is preliminary data.</text>
</comment>
<dbReference type="InterPro" id="IPR027417">
    <property type="entry name" value="P-loop_NTPase"/>
</dbReference>
<feature type="domain" description="ATPase AAA-type core" evidence="1">
    <location>
        <begin position="321"/>
        <end position="454"/>
    </location>
</feature>
<keyword evidence="3" id="KW-1185">Reference proteome</keyword>
<reference evidence="2" key="1">
    <citation type="submission" date="2021-01" db="EMBL/GenBank/DDBJ databases">
        <title>Tabrizicola alba sp. nov. a motile alkaliphilic bacterium isolated from a soda lake.</title>
        <authorList>
            <person name="Szuroczki S."/>
            <person name="Abbaszade G."/>
            <person name="Schumann P."/>
            <person name="Toth E."/>
        </authorList>
    </citation>
    <scope>NUCLEOTIDE SEQUENCE</scope>
    <source>
        <strain evidence="2">DMG-N-6</strain>
    </source>
</reference>
<gene>
    <name evidence="2" type="ORF">JL811_13910</name>
</gene>